<accession>A0ABD6Y6L1</accession>
<protein>
    <submittedName>
        <fullName evidence="9">Ligase</fullName>
    </submittedName>
</protein>
<dbReference type="GO" id="GO:0006260">
    <property type="term" value="P:DNA replication"/>
    <property type="evidence" value="ECO:0007669"/>
    <property type="project" value="UniProtKB-KW"/>
</dbReference>
<dbReference type="GO" id="GO:0003910">
    <property type="term" value="F:DNA ligase (ATP) activity"/>
    <property type="evidence" value="ECO:0007669"/>
    <property type="project" value="UniProtKB-EC"/>
</dbReference>
<evidence type="ECO:0000256" key="1">
    <source>
        <dbReference type="ARBA" id="ARBA00001968"/>
    </source>
</evidence>
<gene>
    <name evidence="9" type="ORF">DKZ35_06325</name>
</gene>
<dbReference type="InterPro" id="IPR050326">
    <property type="entry name" value="NAD_dep_DNA_ligaseB"/>
</dbReference>
<dbReference type="PANTHER" id="PTHR47810">
    <property type="entry name" value="DNA LIGASE"/>
    <property type="match status" value="1"/>
</dbReference>
<proteinExistence type="predicted"/>
<dbReference type="SUPFAM" id="SSF50249">
    <property type="entry name" value="Nucleic acid-binding proteins"/>
    <property type="match status" value="1"/>
</dbReference>
<evidence type="ECO:0000256" key="2">
    <source>
        <dbReference type="ARBA" id="ARBA00022598"/>
    </source>
</evidence>
<keyword evidence="3" id="KW-0235">DNA replication</keyword>
<evidence type="ECO:0000259" key="7">
    <source>
        <dbReference type="Pfam" id="PF01068"/>
    </source>
</evidence>
<evidence type="ECO:0000256" key="4">
    <source>
        <dbReference type="ARBA" id="ARBA00022763"/>
    </source>
</evidence>
<dbReference type="Gene3D" id="3.30.470.30">
    <property type="entry name" value="DNA ligase/mRNA capping enzyme"/>
    <property type="match status" value="1"/>
</dbReference>
<comment type="caution">
    <text evidence="9">The sequence shown here is derived from an EMBL/GenBank/DDBJ whole genome shotgun (WGS) entry which is preliminary data.</text>
</comment>
<dbReference type="PANTHER" id="PTHR47810:SF1">
    <property type="entry name" value="DNA LIGASE B"/>
    <property type="match status" value="1"/>
</dbReference>
<dbReference type="Pfam" id="PF01068">
    <property type="entry name" value="DNA_ligase_A_M"/>
    <property type="match status" value="1"/>
</dbReference>
<organism evidence="9 10">
    <name type="scientific">Limosilactobacillus reuteri</name>
    <name type="common">Lactobacillus reuteri</name>
    <dbReference type="NCBI Taxonomy" id="1598"/>
    <lineage>
        <taxon>Bacteria</taxon>
        <taxon>Bacillati</taxon>
        <taxon>Bacillota</taxon>
        <taxon>Bacilli</taxon>
        <taxon>Lactobacillales</taxon>
        <taxon>Lactobacillaceae</taxon>
        <taxon>Limosilactobacillus</taxon>
    </lineage>
</organism>
<comment type="cofactor">
    <cofactor evidence="1">
        <name>a divalent metal cation</name>
        <dbReference type="ChEBI" id="CHEBI:60240"/>
    </cofactor>
</comment>
<feature type="domain" description="ATP-dependent DNA ligase family profile" evidence="7">
    <location>
        <begin position="148"/>
        <end position="354"/>
    </location>
</feature>
<dbReference type="GO" id="GO:0006281">
    <property type="term" value="P:DNA repair"/>
    <property type="evidence" value="ECO:0007669"/>
    <property type="project" value="UniProtKB-KW"/>
</dbReference>
<evidence type="ECO:0000313" key="10">
    <source>
        <dbReference type="Proteomes" id="UP000245735"/>
    </source>
</evidence>
<reference evidence="10" key="1">
    <citation type="journal article" date="2018" name="Front. Microbiol.">
        <title>Comparative Genomics of the Herbivore Gut Symbiont Lactobacillus reuteri Reveals Genetic Diversity and Lifestyle Adaptation.</title>
        <authorList>
            <person name="Zhao J."/>
        </authorList>
    </citation>
    <scope>NUCLEOTIDE SEQUENCE [LARGE SCALE GENOMIC DNA]</scope>
    <source>
        <strain evidence="10">LR9</strain>
    </source>
</reference>
<comment type="catalytic activity">
    <reaction evidence="6">
        <text>ATP + (deoxyribonucleotide)n-3'-hydroxyl + 5'-phospho-(deoxyribonucleotide)m = (deoxyribonucleotide)n+m + AMP + diphosphate.</text>
        <dbReference type="EC" id="6.5.1.1"/>
    </reaction>
</comment>
<dbReference type="AlphaFoldDB" id="A0ABD6Y6L1"/>
<dbReference type="RefSeq" id="WP_109975879.1">
    <property type="nucleotide sequence ID" value="NZ_QGHV01000034.1"/>
</dbReference>
<evidence type="ECO:0000256" key="3">
    <source>
        <dbReference type="ARBA" id="ARBA00022705"/>
    </source>
</evidence>
<evidence type="ECO:0000259" key="8">
    <source>
        <dbReference type="Pfam" id="PF14743"/>
    </source>
</evidence>
<keyword evidence="4" id="KW-0227">DNA damage</keyword>
<dbReference type="CDD" id="cd08041">
    <property type="entry name" value="OBF_kDNA_ligase_like"/>
    <property type="match status" value="1"/>
</dbReference>
<dbReference type="Proteomes" id="UP000245735">
    <property type="component" value="Unassembled WGS sequence"/>
</dbReference>
<dbReference type="Gene3D" id="2.40.50.140">
    <property type="entry name" value="Nucleic acid-binding proteins"/>
    <property type="match status" value="1"/>
</dbReference>
<evidence type="ECO:0000256" key="6">
    <source>
        <dbReference type="ARBA" id="ARBA00034003"/>
    </source>
</evidence>
<keyword evidence="2 9" id="KW-0436">Ligase</keyword>
<keyword evidence="5" id="KW-0234">DNA repair</keyword>
<feature type="domain" description="DNA ligase OB-like" evidence="8">
    <location>
        <begin position="368"/>
        <end position="442"/>
    </location>
</feature>
<dbReference type="Pfam" id="PF14743">
    <property type="entry name" value="DNA_ligase_OB_2"/>
    <property type="match status" value="1"/>
</dbReference>
<evidence type="ECO:0000313" key="9">
    <source>
        <dbReference type="EMBL" id="PWT37240.1"/>
    </source>
</evidence>
<dbReference type="InterPro" id="IPR012310">
    <property type="entry name" value="DNA_ligase_ATP-dep_cent"/>
</dbReference>
<dbReference type="InterPro" id="IPR012340">
    <property type="entry name" value="NA-bd_OB-fold"/>
</dbReference>
<evidence type="ECO:0000256" key="5">
    <source>
        <dbReference type="ARBA" id="ARBA00023204"/>
    </source>
</evidence>
<name>A0ABD6Y6L1_LIMRT</name>
<dbReference type="InterPro" id="IPR029319">
    <property type="entry name" value="DNA_ligase_OB"/>
</dbReference>
<dbReference type="EMBL" id="QGHV01000034">
    <property type="protein sequence ID" value="PWT37240.1"/>
    <property type="molecule type" value="Genomic_DNA"/>
</dbReference>
<sequence length="455" mass="51488">MGSTVETLDNIIAIFTNLKSEPSLNNKVKILKDNQNNPTFVNILKFVYDDFIRSGVSSKTLRDMELPDIIAKQGIYTIGDMLAYIKENNTGSFSAIAQMKAFIAPFSEEEQDFLIDVFSKELKVGITAKTINKALGKGFIREFSVQLARPYHKYMDKVPGKEFTLTQKLDGHRSVFIAKNGKGQFYTRKGLPINGLEIQTAEAMKLAEVLGNNGSIDYVLDGELVLSNDDNLKTKDLFRATSRVLRSETADKSRIQYNIFDALPTEEFERGKSTDTFKVRKDFLSTFMAAIEYDHPGSLNHLHLVKNLYSGSDISIIKKLQHDLVEANGWEGLMLNLNNEYYVTKRTNGLLKIKEFFDADVLVKDIFEGTGKFKGTLGGIIVDYKGYDIRVGSGFTDADRGYYWNNPDKLINKVVTINYFEETHNQNNNDISLRFPTFVTSREGEKDANDISYEI</sequence>
<dbReference type="SUPFAM" id="SSF56091">
    <property type="entry name" value="DNA ligase/mRNA capping enzyme, catalytic domain"/>
    <property type="match status" value="1"/>
</dbReference>